<dbReference type="Pfam" id="PF15373">
    <property type="entry name" value="SAXO5-like"/>
    <property type="match status" value="1"/>
</dbReference>
<feature type="compositionally biased region" description="Basic and acidic residues" evidence="1">
    <location>
        <begin position="309"/>
        <end position="321"/>
    </location>
</feature>
<feature type="region of interest" description="Disordered" evidence="1">
    <location>
        <begin position="306"/>
        <end position="345"/>
    </location>
</feature>
<dbReference type="eggNOG" id="ENOG502S3A0">
    <property type="taxonomic scope" value="Eukaryota"/>
</dbReference>
<evidence type="ECO:0000313" key="3">
    <source>
        <dbReference type="Proteomes" id="UP000007267"/>
    </source>
</evidence>
<dbReference type="AlphaFoldDB" id="K7F292"/>
<dbReference type="OMA" id="AAAHIHC"/>
<dbReference type="GeneTree" id="ENSGT00390000014215"/>
<keyword evidence="3" id="KW-1185">Reference proteome</keyword>
<dbReference type="Ensembl" id="ENSPSIT00000002159.1">
    <property type="protein sequence ID" value="ENSPSIP00000002152.1"/>
    <property type="gene ID" value="ENSPSIG00000002150.1"/>
</dbReference>
<feature type="compositionally biased region" description="Low complexity" evidence="1">
    <location>
        <begin position="379"/>
        <end position="392"/>
    </location>
</feature>
<evidence type="ECO:0000313" key="2">
    <source>
        <dbReference type="Ensembl" id="ENSPSIP00000002152.1"/>
    </source>
</evidence>
<gene>
    <name evidence="2" type="primary">SAXO5</name>
</gene>
<dbReference type="EMBL" id="AGCU01111406">
    <property type="status" value="NOT_ANNOTATED_CDS"/>
    <property type="molecule type" value="Genomic_DNA"/>
</dbReference>
<protein>
    <submittedName>
        <fullName evidence="2">Stabilizer of axonemal microtubules 5</fullName>
    </submittedName>
</protein>
<reference evidence="3" key="2">
    <citation type="journal article" date="2013" name="Nat. Genet.">
        <title>The draft genomes of soft-shell turtle and green sea turtle yield insights into the development and evolution of the turtle-specific body plan.</title>
        <authorList>
            <person name="Wang Z."/>
            <person name="Pascual-Anaya J."/>
            <person name="Zadissa A."/>
            <person name="Li W."/>
            <person name="Niimura Y."/>
            <person name="Huang Z."/>
            <person name="Li C."/>
            <person name="White S."/>
            <person name="Xiong Z."/>
            <person name="Fang D."/>
            <person name="Wang B."/>
            <person name="Ming Y."/>
            <person name="Chen Y."/>
            <person name="Zheng Y."/>
            <person name="Kuraku S."/>
            <person name="Pignatelli M."/>
            <person name="Herrero J."/>
            <person name="Beal K."/>
            <person name="Nozawa M."/>
            <person name="Li Q."/>
            <person name="Wang J."/>
            <person name="Zhang H."/>
            <person name="Yu L."/>
            <person name="Shigenobu S."/>
            <person name="Wang J."/>
            <person name="Liu J."/>
            <person name="Flicek P."/>
            <person name="Searle S."/>
            <person name="Wang J."/>
            <person name="Kuratani S."/>
            <person name="Yin Y."/>
            <person name="Aken B."/>
            <person name="Zhang G."/>
            <person name="Irie N."/>
        </authorList>
    </citation>
    <scope>NUCLEOTIDE SEQUENCE [LARGE SCALE GENOMIC DNA]</scope>
    <source>
        <strain evidence="3">Daiwa-1</strain>
    </source>
</reference>
<feature type="region of interest" description="Disordered" evidence="1">
    <location>
        <begin position="368"/>
        <end position="399"/>
    </location>
</feature>
<reference evidence="3" key="1">
    <citation type="submission" date="2011-10" db="EMBL/GenBank/DDBJ databases">
        <authorList>
            <consortium name="Soft-shell Turtle Genome Consortium"/>
        </authorList>
    </citation>
    <scope>NUCLEOTIDE SEQUENCE [LARGE SCALE GENOMIC DNA]</scope>
    <source>
        <strain evidence="3">Daiwa-1</strain>
    </source>
</reference>
<dbReference type="PANTHER" id="PTHR34828">
    <property type="entry name" value="TESTIS-EXPRESSED PROTEIN 45"/>
    <property type="match status" value="1"/>
</dbReference>
<proteinExistence type="predicted"/>
<dbReference type="HOGENOM" id="CLU_041675_0_0_1"/>
<evidence type="ECO:0000256" key="1">
    <source>
        <dbReference type="SAM" id="MobiDB-lite"/>
    </source>
</evidence>
<dbReference type="EMBL" id="AGCU01111405">
    <property type="status" value="NOT_ANNOTATED_CDS"/>
    <property type="molecule type" value="Genomic_DNA"/>
</dbReference>
<dbReference type="EMBL" id="AGCU01111407">
    <property type="status" value="NOT_ANNOTATED_CDS"/>
    <property type="molecule type" value="Genomic_DNA"/>
</dbReference>
<organism evidence="2 3">
    <name type="scientific">Pelodiscus sinensis</name>
    <name type="common">Chinese softshell turtle</name>
    <name type="synonym">Trionyx sinensis</name>
    <dbReference type="NCBI Taxonomy" id="13735"/>
    <lineage>
        <taxon>Eukaryota</taxon>
        <taxon>Metazoa</taxon>
        <taxon>Chordata</taxon>
        <taxon>Craniata</taxon>
        <taxon>Vertebrata</taxon>
        <taxon>Euteleostomi</taxon>
        <taxon>Archelosauria</taxon>
        <taxon>Testudinata</taxon>
        <taxon>Testudines</taxon>
        <taxon>Cryptodira</taxon>
        <taxon>Trionychia</taxon>
        <taxon>Trionychidae</taxon>
        <taxon>Pelodiscus</taxon>
    </lineage>
</organism>
<dbReference type="Proteomes" id="UP000007267">
    <property type="component" value="Unassembled WGS sequence"/>
</dbReference>
<sequence length="505" mass="56386">FALQGKMPASVQSLIPAPLTGIPFQKASHFQLGFDHRPQGSVVESPFRTDFPPLWGNYKSNPILPPSSKGVLNQDMDETRETLSETCRAFPVKPLEPKLQICPPESHLQMHADSQIKILTPTSRDNYPWPDVTLQAPTSTRADYNKKEDHFPCGDKDKLKLLPSVYQFSYPAHEIHQPVVRAPCRHLGGVPTIKGDTCSYYGTSYREQFEGGWIPPVKSCVQNKSSIVFGDPRSSVSTSEGKRAYTVPDTRNRRVYDKERAASQVYKTNVKPGDGHTRYGTVTLESFPLREPAPVKILGASKKASSVLRGDEDPGRNRERANATTNRFFHTPCDVGAGPPQPEVPPWRLRNNVSLGDKHLNACFFSTTQHSDYQPPPESRSQTSSSKSHFQSHLPFNYPSEGAVTTTQAMLVPHRQRTLRPSEESLQQVKHSHLILPWKGQRFFGTEQQEQFTPKYSGPVTICGGSFQVSSVPLGTLKKDGAARAVHPQVQRPRDYLRGELPSEQ</sequence>
<reference evidence="2" key="4">
    <citation type="submission" date="2025-09" db="UniProtKB">
        <authorList>
            <consortium name="Ensembl"/>
        </authorList>
    </citation>
    <scope>IDENTIFICATION</scope>
</reference>
<dbReference type="InterPro" id="IPR028001">
    <property type="entry name" value="SAXO5"/>
</dbReference>
<name>K7F292_PELSI</name>
<accession>K7F292</accession>
<reference evidence="2" key="3">
    <citation type="submission" date="2025-08" db="UniProtKB">
        <authorList>
            <consortium name="Ensembl"/>
        </authorList>
    </citation>
    <scope>IDENTIFICATION</scope>
</reference>
<feature type="region of interest" description="Disordered" evidence="1">
    <location>
        <begin position="480"/>
        <end position="505"/>
    </location>
</feature>
<dbReference type="PANTHER" id="PTHR34828:SF1">
    <property type="entry name" value="TESTIS-EXPRESSED PROTEIN 45"/>
    <property type="match status" value="1"/>
</dbReference>